<dbReference type="OrthoDB" id="3222645at2759"/>
<dbReference type="HOGENOM" id="CLU_031481_7_0_1"/>
<dbReference type="EMBL" id="KB469302">
    <property type="protein sequence ID" value="EPQ55258.1"/>
    <property type="molecule type" value="Genomic_DNA"/>
</dbReference>
<dbReference type="GeneID" id="19306114"/>
<evidence type="ECO:0000313" key="2">
    <source>
        <dbReference type="EMBL" id="EPQ55258.1"/>
    </source>
</evidence>
<dbReference type="STRING" id="670483.S7Q741"/>
<organism evidence="2 3">
    <name type="scientific">Gloeophyllum trabeum (strain ATCC 11539 / FP-39264 / Madison 617)</name>
    <name type="common">Brown rot fungus</name>
    <dbReference type="NCBI Taxonomy" id="670483"/>
    <lineage>
        <taxon>Eukaryota</taxon>
        <taxon>Fungi</taxon>
        <taxon>Dikarya</taxon>
        <taxon>Basidiomycota</taxon>
        <taxon>Agaricomycotina</taxon>
        <taxon>Agaricomycetes</taxon>
        <taxon>Gloeophyllales</taxon>
        <taxon>Gloeophyllaceae</taxon>
        <taxon>Gloeophyllum</taxon>
    </lineage>
</organism>
<sequence>MRRSSEALRAELDAVRAAKASAEKRLEEEDKAKKALQQDLEQKKLESIRLADRVRILEEQVKRRDAELKKTKTEVDKHVPAPSAQQKAGKVQASSGSSSDEAKVADHFLATPDCVPEKDVIQLVQDLNAEIHQVSQLIADSYKYAEHTIDPSQHGAAAREWAEHALGRPMTQLLQDTDDATIVQVAFQGTMSMYAHWTVRCWYFDLSKEAEIIGDIYDDVYYHMRETEALAVARRWRSLTRKHIQSVVHGDGDIATSLVPRIAERLTDILLVAGCKAPLKQITETMKNKFMDKIKGVITLALKVNKTIGQEILSGDYEVTWVSPEEAYDPTWMDDIDTEHEADKAESEDLIRVLSTTELGLGRMERVTSADGVEEWKDTCLVKPKVVLESMVEWDGEK</sequence>
<dbReference type="OMA" id="CEMEPVY"/>
<dbReference type="KEGG" id="gtr:GLOTRDRAFT_42183"/>
<proteinExistence type="predicted"/>
<accession>S7Q741</accession>
<gene>
    <name evidence="2" type="ORF">GLOTRDRAFT_42183</name>
</gene>
<feature type="region of interest" description="Disordered" evidence="1">
    <location>
        <begin position="61"/>
        <end position="99"/>
    </location>
</feature>
<dbReference type="eggNOG" id="ENOG502SSCY">
    <property type="taxonomic scope" value="Eukaryota"/>
</dbReference>
<keyword evidence="3" id="KW-1185">Reference proteome</keyword>
<evidence type="ECO:0000313" key="3">
    <source>
        <dbReference type="Proteomes" id="UP000030669"/>
    </source>
</evidence>
<dbReference type="RefSeq" id="XP_007866127.1">
    <property type="nucleotide sequence ID" value="XM_007867936.1"/>
</dbReference>
<reference evidence="2 3" key="1">
    <citation type="journal article" date="2012" name="Science">
        <title>The Paleozoic origin of enzymatic lignin decomposition reconstructed from 31 fungal genomes.</title>
        <authorList>
            <person name="Floudas D."/>
            <person name="Binder M."/>
            <person name="Riley R."/>
            <person name="Barry K."/>
            <person name="Blanchette R.A."/>
            <person name="Henrissat B."/>
            <person name="Martinez A.T."/>
            <person name="Otillar R."/>
            <person name="Spatafora J.W."/>
            <person name="Yadav J.S."/>
            <person name="Aerts A."/>
            <person name="Benoit I."/>
            <person name="Boyd A."/>
            <person name="Carlson A."/>
            <person name="Copeland A."/>
            <person name="Coutinho P.M."/>
            <person name="de Vries R.P."/>
            <person name="Ferreira P."/>
            <person name="Findley K."/>
            <person name="Foster B."/>
            <person name="Gaskell J."/>
            <person name="Glotzer D."/>
            <person name="Gorecki P."/>
            <person name="Heitman J."/>
            <person name="Hesse C."/>
            <person name="Hori C."/>
            <person name="Igarashi K."/>
            <person name="Jurgens J.A."/>
            <person name="Kallen N."/>
            <person name="Kersten P."/>
            <person name="Kohler A."/>
            <person name="Kuees U."/>
            <person name="Kumar T.K.A."/>
            <person name="Kuo A."/>
            <person name="LaButti K."/>
            <person name="Larrondo L.F."/>
            <person name="Lindquist E."/>
            <person name="Ling A."/>
            <person name="Lombard V."/>
            <person name="Lucas S."/>
            <person name="Lundell T."/>
            <person name="Martin R."/>
            <person name="McLaughlin D.J."/>
            <person name="Morgenstern I."/>
            <person name="Morin E."/>
            <person name="Murat C."/>
            <person name="Nagy L.G."/>
            <person name="Nolan M."/>
            <person name="Ohm R.A."/>
            <person name="Patyshakuliyeva A."/>
            <person name="Rokas A."/>
            <person name="Ruiz-Duenas F.J."/>
            <person name="Sabat G."/>
            <person name="Salamov A."/>
            <person name="Samejima M."/>
            <person name="Schmutz J."/>
            <person name="Slot J.C."/>
            <person name="St John F."/>
            <person name="Stenlid J."/>
            <person name="Sun H."/>
            <person name="Sun S."/>
            <person name="Syed K."/>
            <person name="Tsang A."/>
            <person name="Wiebenga A."/>
            <person name="Young D."/>
            <person name="Pisabarro A."/>
            <person name="Eastwood D.C."/>
            <person name="Martin F."/>
            <person name="Cullen D."/>
            <person name="Grigoriev I.V."/>
            <person name="Hibbett D.S."/>
        </authorList>
    </citation>
    <scope>NUCLEOTIDE SEQUENCE [LARGE SCALE GENOMIC DNA]</scope>
    <source>
        <strain evidence="2 3">ATCC 11539</strain>
    </source>
</reference>
<dbReference type="AlphaFoldDB" id="S7Q741"/>
<feature type="compositionally biased region" description="Basic and acidic residues" evidence="1">
    <location>
        <begin position="61"/>
        <end position="79"/>
    </location>
</feature>
<protein>
    <submittedName>
        <fullName evidence="2">Uncharacterized protein</fullName>
    </submittedName>
</protein>
<dbReference type="Proteomes" id="UP000030669">
    <property type="component" value="Unassembled WGS sequence"/>
</dbReference>
<evidence type="ECO:0000256" key="1">
    <source>
        <dbReference type="SAM" id="MobiDB-lite"/>
    </source>
</evidence>
<name>S7Q741_GLOTA</name>